<proteinExistence type="predicted"/>
<organism evidence="6 7">
    <name type="scientific">Nyssa sinensis</name>
    <dbReference type="NCBI Taxonomy" id="561372"/>
    <lineage>
        <taxon>Eukaryota</taxon>
        <taxon>Viridiplantae</taxon>
        <taxon>Streptophyta</taxon>
        <taxon>Embryophyta</taxon>
        <taxon>Tracheophyta</taxon>
        <taxon>Spermatophyta</taxon>
        <taxon>Magnoliopsida</taxon>
        <taxon>eudicotyledons</taxon>
        <taxon>Gunneridae</taxon>
        <taxon>Pentapetalae</taxon>
        <taxon>asterids</taxon>
        <taxon>Cornales</taxon>
        <taxon>Nyssaceae</taxon>
        <taxon>Nyssa</taxon>
    </lineage>
</organism>
<dbReference type="SUPFAM" id="SSF54928">
    <property type="entry name" value="RNA-binding domain, RBD"/>
    <property type="match status" value="1"/>
</dbReference>
<dbReference type="AlphaFoldDB" id="A0A5J5AXJ0"/>
<feature type="region of interest" description="Disordered" evidence="4">
    <location>
        <begin position="83"/>
        <end position="106"/>
    </location>
</feature>
<dbReference type="InterPro" id="IPR035979">
    <property type="entry name" value="RBD_domain_sf"/>
</dbReference>
<dbReference type="Gene3D" id="1.25.40.630">
    <property type="match status" value="1"/>
</dbReference>
<evidence type="ECO:0000256" key="1">
    <source>
        <dbReference type="ARBA" id="ARBA00004123"/>
    </source>
</evidence>
<dbReference type="PROSITE" id="PS50102">
    <property type="entry name" value="RRM"/>
    <property type="match status" value="1"/>
</dbReference>
<evidence type="ECO:0000259" key="5">
    <source>
        <dbReference type="PROSITE" id="PS50102"/>
    </source>
</evidence>
<dbReference type="FunFam" id="3.30.70.330:FF:000378">
    <property type="entry name" value="Cleavage stimulating factor 64"/>
    <property type="match status" value="1"/>
</dbReference>
<accession>A0A5J5AXJ0</accession>
<keyword evidence="7" id="KW-1185">Reference proteome</keyword>
<gene>
    <name evidence="6" type="ORF">F0562_030023</name>
</gene>
<dbReference type="Proteomes" id="UP000325577">
    <property type="component" value="Linkage Group LG17"/>
</dbReference>
<dbReference type="SMART" id="SM00360">
    <property type="entry name" value="RRM"/>
    <property type="match status" value="1"/>
</dbReference>
<dbReference type="InterPro" id="IPR012677">
    <property type="entry name" value="Nucleotide-bd_a/b_plait_sf"/>
</dbReference>
<dbReference type="PANTHER" id="PTHR45735">
    <property type="entry name" value="CLEAVAGE STIMULATION FACTOR SUBUNIT 2"/>
    <property type="match status" value="1"/>
</dbReference>
<dbReference type="Pfam" id="PF14304">
    <property type="entry name" value="CSTF_C"/>
    <property type="match status" value="1"/>
</dbReference>
<feature type="region of interest" description="Disordered" evidence="4">
    <location>
        <begin position="453"/>
        <end position="474"/>
    </location>
</feature>
<dbReference type="FunFam" id="1.10.20.70:FF:000002">
    <property type="entry name" value="Related to Cleavage stimulation factor"/>
    <property type="match status" value="1"/>
</dbReference>
<dbReference type="CDD" id="cd12398">
    <property type="entry name" value="RRM_CSTF2_RNA15_like"/>
    <property type="match status" value="1"/>
</dbReference>
<dbReference type="InterPro" id="IPR025742">
    <property type="entry name" value="CSTF2_hinge"/>
</dbReference>
<feature type="compositionally biased region" description="Basic and acidic residues" evidence="4">
    <location>
        <begin position="83"/>
        <end position="96"/>
    </location>
</feature>
<keyword evidence="3" id="KW-0694">RNA-binding</keyword>
<dbReference type="PANTHER" id="PTHR45735:SF2">
    <property type="entry name" value="CLEAVAGE STIMULATION FACTOR SUBUNIT 2"/>
    <property type="match status" value="1"/>
</dbReference>
<name>A0A5J5AXJ0_9ASTE</name>
<dbReference type="InterPro" id="IPR038192">
    <property type="entry name" value="CSTF_C_sf"/>
</dbReference>
<dbReference type="GO" id="GO:0005847">
    <property type="term" value="C:mRNA cleavage and polyadenylation specificity factor complex"/>
    <property type="evidence" value="ECO:0007669"/>
    <property type="project" value="TreeGrafter"/>
</dbReference>
<dbReference type="Gene3D" id="1.10.20.70">
    <property type="entry name" value="Transcription termination and cleavage factor, C-terminal domain"/>
    <property type="match status" value="1"/>
</dbReference>
<protein>
    <recommendedName>
        <fullName evidence="5">RRM domain-containing protein</fullName>
    </recommendedName>
</protein>
<dbReference type="Pfam" id="PF00076">
    <property type="entry name" value="RRM_1"/>
    <property type="match status" value="1"/>
</dbReference>
<dbReference type="FunFam" id="1.25.40.630:FF:000002">
    <property type="entry name" value="Cleavage stimulating factor 64"/>
    <property type="match status" value="1"/>
</dbReference>
<evidence type="ECO:0000313" key="6">
    <source>
        <dbReference type="EMBL" id="KAA8535020.1"/>
    </source>
</evidence>
<comment type="subcellular location">
    <subcellularLocation>
        <location evidence="1">Nucleus</location>
    </subcellularLocation>
</comment>
<evidence type="ECO:0000256" key="2">
    <source>
        <dbReference type="ARBA" id="ARBA00023242"/>
    </source>
</evidence>
<dbReference type="Gene3D" id="3.30.70.330">
    <property type="match status" value="1"/>
</dbReference>
<dbReference type="InterPro" id="IPR000504">
    <property type="entry name" value="RRM_dom"/>
</dbReference>
<reference evidence="6 7" key="1">
    <citation type="submission" date="2019-09" db="EMBL/GenBank/DDBJ databases">
        <title>A chromosome-level genome assembly of the Chinese tupelo Nyssa sinensis.</title>
        <authorList>
            <person name="Yang X."/>
            <person name="Kang M."/>
            <person name="Yang Y."/>
            <person name="Xiong H."/>
            <person name="Wang M."/>
            <person name="Zhang Z."/>
            <person name="Wang Z."/>
            <person name="Wu H."/>
            <person name="Ma T."/>
            <person name="Liu J."/>
            <person name="Xi Z."/>
        </authorList>
    </citation>
    <scope>NUCLEOTIDE SEQUENCE [LARGE SCALE GENOMIC DNA]</scope>
    <source>
        <strain evidence="6">J267</strain>
        <tissue evidence="6">Leaf</tissue>
    </source>
</reference>
<evidence type="ECO:0000256" key="3">
    <source>
        <dbReference type="PROSITE-ProRule" id="PRU00176"/>
    </source>
</evidence>
<dbReference type="EMBL" id="CM018040">
    <property type="protein sequence ID" value="KAA8535020.1"/>
    <property type="molecule type" value="Genomic_DNA"/>
</dbReference>
<evidence type="ECO:0000313" key="7">
    <source>
        <dbReference type="Proteomes" id="UP000325577"/>
    </source>
</evidence>
<keyword evidence="2" id="KW-0539">Nucleus</keyword>
<sequence length="562" mass="60285">MASSQHRCVFVGNIPYDATEEQLIQICEEVGPVVSFRLVIDRETGKPKGYGFCEYKDEETALSARRNLQGYEINGRQLRVDFAENDKGADRNREQGRGGPGMVANVDSQKQVGGPAIIGDSALYQPVGLQLAMTAATVMAGVLGGAQVGSKSNQNGLQSQPALGTDPLTLHLAKMSRNQLNKIMSELKVMAIQNKEQARQLLLASPQLPKALFQAQIMLGMVTAQMLQMPNIRQAPGPLAQPSLQDGEQGQQAAVQTLPGLPPLAQNKMQFGSIPKVQEGQMSAVPPTSLVHNQYTAIPQLPTQPQIQLTQLAQNQVLQQATLPGLPGASTFPSTRPQPLSSVSVRPQIQMATSSSMKQQMQPSLLHYAGQVGAANLGQITQLVAPNATLQPSLLARPPLSDQGFQLGSSVLSAIPDRMNKDAHRPAHVTNESTWVQRVDTYSGLPSVLSEKASVVPGTTDPSNRPSKLLKMDDGRSNSFSAAVLNVPTSVSGTSQVSGGFLSGNQIPKAEEAQNSEKQVSQLPPEVESALLQQVLNLTPEQLSSLPPDQQRQVIQLQQMLR</sequence>
<feature type="domain" description="RRM" evidence="5">
    <location>
        <begin position="7"/>
        <end position="85"/>
    </location>
</feature>
<dbReference type="GO" id="GO:0031124">
    <property type="term" value="P:mRNA 3'-end processing"/>
    <property type="evidence" value="ECO:0007669"/>
    <property type="project" value="InterPro"/>
</dbReference>
<dbReference type="Pfam" id="PF14327">
    <property type="entry name" value="CSTF2_hinge"/>
    <property type="match status" value="1"/>
</dbReference>
<evidence type="ECO:0000256" key="4">
    <source>
        <dbReference type="SAM" id="MobiDB-lite"/>
    </source>
</evidence>
<dbReference type="GO" id="GO:0003729">
    <property type="term" value="F:mRNA binding"/>
    <property type="evidence" value="ECO:0007669"/>
    <property type="project" value="TreeGrafter"/>
</dbReference>
<dbReference type="InterPro" id="IPR026896">
    <property type="entry name" value="CSTF_C"/>
</dbReference>
<dbReference type="OrthoDB" id="272703at2759"/>